<feature type="domain" description="GST C-terminal" evidence="4">
    <location>
        <begin position="87"/>
        <end position="208"/>
    </location>
</feature>
<dbReference type="SUPFAM" id="SSF47616">
    <property type="entry name" value="GST C-terminal domain-like"/>
    <property type="match status" value="1"/>
</dbReference>
<keyword evidence="6" id="KW-1185">Reference proteome</keyword>
<dbReference type="RefSeq" id="WP_184261613.1">
    <property type="nucleotide sequence ID" value="NZ_JACIIX010000002.1"/>
</dbReference>
<feature type="domain" description="GST N-terminal" evidence="3">
    <location>
        <begin position="1"/>
        <end position="82"/>
    </location>
</feature>
<dbReference type="Pfam" id="PF13417">
    <property type="entry name" value="GST_N_3"/>
    <property type="match status" value="1"/>
</dbReference>
<comment type="similarity">
    <text evidence="1">Belongs to the GST superfamily.</text>
</comment>
<gene>
    <name evidence="5" type="ORF">FHS48_000782</name>
</gene>
<dbReference type="InterPro" id="IPR004045">
    <property type="entry name" value="Glutathione_S-Trfase_N"/>
</dbReference>
<evidence type="ECO:0000313" key="6">
    <source>
        <dbReference type="Proteomes" id="UP000544872"/>
    </source>
</evidence>
<dbReference type="Pfam" id="PF13410">
    <property type="entry name" value="GST_C_2"/>
    <property type="match status" value="1"/>
</dbReference>
<dbReference type="EMBL" id="JACIIX010000002">
    <property type="protein sequence ID" value="MBB6209380.1"/>
    <property type="molecule type" value="Genomic_DNA"/>
</dbReference>
<dbReference type="Proteomes" id="UP000544872">
    <property type="component" value="Unassembled WGS sequence"/>
</dbReference>
<dbReference type="SFLD" id="SFLDS00019">
    <property type="entry name" value="Glutathione_Transferase_(cytos"/>
    <property type="match status" value="1"/>
</dbReference>
<reference evidence="5 6" key="1">
    <citation type="submission" date="2020-08" db="EMBL/GenBank/DDBJ databases">
        <title>Genomic Encyclopedia of Type Strains, Phase IV (KMG-IV): sequencing the most valuable type-strain genomes for metagenomic binning, comparative biology and taxonomic classification.</title>
        <authorList>
            <person name="Goeker M."/>
        </authorList>
    </citation>
    <scope>NUCLEOTIDE SEQUENCE [LARGE SCALE GENOMIC DNA]</scope>
    <source>
        <strain evidence="5 6">DSM 11590</strain>
    </source>
</reference>
<dbReference type="GO" id="GO:0004364">
    <property type="term" value="F:glutathione transferase activity"/>
    <property type="evidence" value="ECO:0007669"/>
    <property type="project" value="UniProtKB-EC"/>
</dbReference>
<evidence type="ECO:0000259" key="3">
    <source>
        <dbReference type="PROSITE" id="PS50404"/>
    </source>
</evidence>
<evidence type="ECO:0000256" key="2">
    <source>
        <dbReference type="ARBA" id="ARBA00022679"/>
    </source>
</evidence>
<dbReference type="Gene3D" id="3.40.30.10">
    <property type="entry name" value="Glutaredoxin"/>
    <property type="match status" value="1"/>
</dbReference>
<accession>A0A7W9ZDJ4</accession>
<dbReference type="InterPro" id="IPR010987">
    <property type="entry name" value="Glutathione-S-Trfase_C-like"/>
</dbReference>
<dbReference type="InterPro" id="IPR036282">
    <property type="entry name" value="Glutathione-S-Trfase_C_sf"/>
</dbReference>
<dbReference type="AlphaFoldDB" id="A0A7W9ZDJ4"/>
<name>A0A7W9ZDJ4_NOVIT</name>
<dbReference type="InterPro" id="IPR036249">
    <property type="entry name" value="Thioredoxin-like_sf"/>
</dbReference>
<comment type="caution">
    <text evidence="5">The sequence shown here is derived from an EMBL/GenBank/DDBJ whole genome shotgun (WGS) entry which is preliminary data.</text>
</comment>
<dbReference type="Gene3D" id="1.20.1050.10">
    <property type="match status" value="1"/>
</dbReference>
<dbReference type="PROSITE" id="PS50405">
    <property type="entry name" value="GST_CTER"/>
    <property type="match status" value="1"/>
</dbReference>
<dbReference type="SUPFAM" id="SSF52833">
    <property type="entry name" value="Thioredoxin-like"/>
    <property type="match status" value="1"/>
</dbReference>
<dbReference type="SFLD" id="SFLDG01150">
    <property type="entry name" value="Main.1:_Beta-like"/>
    <property type="match status" value="1"/>
</dbReference>
<dbReference type="EC" id="2.5.1.18" evidence="5"/>
<protein>
    <submittedName>
        <fullName evidence="5">Glutathione S-transferase</fullName>
        <ecNumber evidence="5">2.5.1.18</ecNumber>
    </submittedName>
</protein>
<dbReference type="SFLD" id="SFLDG00358">
    <property type="entry name" value="Main_(cytGST)"/>
    <property type="match status" value="1"/>
</dbReference>
<dbReference type="CDD" id="cd03180">
    <property type="entry name" value="GST_C_2"/>
    <property type="match status" value="1"/>
</dbReference>
<dbReference type="InterPro" id="IPR040079">
    <property type="entry name" value="Glutathione_S-Trfase"/>
</dbReference>
<evidence type="ECO:0000256" key="1">
    <source>
        <dbReference type="ARBA" id="ARBA00007409"/>
    </source>
</evidence>
<dbReference type="PROSITE" id="PS50404">
    <property type="entry name" value="GST_NTER"/>
    <property type="match status" value="1"/>
</dbReference>
<keyword evidence="2 5" id="KW-0808">Transferase</keyword>
<sequence length="208" mass="23020">MITVYGRPSSINVRKVLWLCDELGLTIARAAQNYDAPGPEPVPEVLALNPNGLIPVLTDDGHVLWESNTICRYLAGKAGRTDLLPADITARSRVEQWMDWQATELNTSWRTPFMGLIRKSPAHSDPQALAAGIAGWNRTMGLLDDQISRTGAYVTGETFTLADVVLGVSVHRWLHMPMQRPDLPGITGYYRRLLSRPAFPAHARPDVP</sequence>
<evidence type="ECO:0000313" key="5">
    <source>
        <dbReference type="EMBL" id="MBB6209380.1"/>
    </source>
</evidence>
<evidence type="ECO:0000259" key="4">
    <source>
        <dbReference type="PROSITE" id="PS50405"/>
    </source>
</evidence>
<dbReference type="PANTHER" id="PTHR44051">
    <property type="entry name" value="GLUTATHIONE S-TRANSFERASE-RELATED"/>
    <property type="match status" value="1"/>
</dbReference>
<organism evidence="5 6">
    <name type="scientific">Novispirillum itersonii</name>
    <name type="common">Aquaspirillum itersonii</name>
    <dbReference type="NCBI Taxonomy" id="189"/>
    <lineage>
        <taxon>Bacteria</taxon>
        <taxon>Pseudomonadati</taxon>
        <taxon>Pseudomonadota</taxon>
        <taxon>Alphaproteobacteria</taxon>
        <taxon>Rhodospirillales</taxon>
        <taxon>Novispirillaceae</taxon>
        <taxon>Novispirillum</taxon>
    </lineage>
</organism>
<dbReference type="FunFam" id="3.40.30.10:FF:000039">
    <property type="entry name" value="Glutathione S-transferase domain"/>
    <property type="match status" value="1"/>
</dbReference>
<dbReference type="PANTHER" id="PTHR44051:SF19">
    <property type="entry name" value="DISULFIDE-BOND OXIDOREDUCTASE YFCG"/>
    <property type="match status" value="1"/>
</dbReference>
<proteinExistence type="inferred from homology"/>